<dbReference type="InterPro" id="IPR011990">
    <property type="entry name" value="TPR-like_helical_dom_sf"/>
</dbReference>
<keyword evidence="2" id="KW-1185">Reference proteome</keyword>
<gene>
    <name evidence="1" type="ORF">MKW98_028399</name>
</gene>
<dbReference type="SUPFAM" id="SSF48452">
    <property type="entry name" value="TPR-like"/>
    <property type="match status" value="1"/>
</dbReference>
<dbReference type="AlphaFoldDB" id="A0AAD4SXT8"/>
<dbReference type="Proteomes" id="UP001202328">
    <property type="component" value="Unassembled WGS sequence"/>
</dbReference>
<sequence>MQKRYDDAADAFDKGLTLDPRNKELKDAYMKAIEARLNSVSLSEGKKTMPSNVAMKALD</sequence>
<comment type="caution">
    <text evidence="1">The sequence shown here is derived from an EMBL/GenBank/DDBJ whole genome shotgun (WGS) entry which is preliminary data.</text>
</comment>
<name>A0AAD4SXT8_9MAGN</name>
<evidence type="ECO:0000313" key="2">
    <source>
        <dbReference type="Proteomes" id="UP001202328"/>
    </source>
</evidence>
<protein>
    <submittedName>
        <fullName evidence="1">Uncharacterized protein</fullName>
    </submittedName>
</protein>
<reference evidence="1" key="1">
    <citation type="submission" date="2022-04" db="EMBL/GenBank/DDBJ databases">
        <title>A functionally conserved STORR gene fusion in Papaver species that diverged 16.8 million years ago.</title>
        <authorList>
            <person name="Catania T."/>
        </authorList>
    </citation>
    <scope>NUCLEOTIDE SEQUENCE</scope>
    <source>
        <strain evidence="1">S-188037</strain>
    </source>
</reference>
<organism evidence="1 2">
    <name type="scientific">Papaver atlanticum</name>
    <dbReference type="NCBI Taxonomy" id="357466"/>
    <lineage>
        <taxon>Eukaryota</taxon>
        <taxon>Viridiplantae</taxon>
        <taxon>Streptophyta</taxon>
        <taxon>Embryophyta</taxon>
        <taxon>Tracheophyta</taxon>
        <taxon>Spermatophyta</taxon>
        <taxon>Magnoliopsida</taxon>
        <taxon>Ranunculales</taxon>
        <taxon>Papaveraceae</taxon>
        <taxon>Papaveroideae</taxon>
        <taxon>Papaver</taxon>
    </lineage>
</organism>
<evidence type="ECO:0000313" key="1">
    <source>
        <dbReference type="EMBL" id="KAI3926263.1"/>
    </source>
</evidence>
<proteinExistence type="predicted"/>
<dbReference type="EMBL" id="JAJJMB010008071">
    <property type="protein sequence ID" value="KAI3926263.1"/>
    <property type="molecule type" value="Genomic_DNA"/>
</dbReference>
<accession>A0AAD4SXT8</accession>